<proteinExistence type="predicted"/>
<keyword evidence="3" id="KW-1185">Reference proteome</keyword>
<evidence type="ECO:0000259" key="1">
    <source>
        <dbReference type="Pfam" id="PF01592"/>
    </source>
</evidence>
<dbReference type="Pfam" id="PF01592">
    <property type="entry name" value="NifU_N"/>
    <property type="match status" value="1"/>
</dbReference>
<dbReference type="EMBL" id="WTPX01000066">
    <property type="protein sequence ID" value="NNJ26206.1"/>
    <property type="molecule type" value="Genomic_DNA"/>
</dbReference>
<evidence type="ECO:0000313" key="2">
    <source>
        <dbReference type="EMBL" id="NNJ26206.1"/>
    </source>
</evidence>
<reference evidence="2 3" key="1">
    <citation type="journal article" date="2020" name="Syst. Appl. Microbiol.">
        <title>Alienimonas chondri sp. nov., a novel planctomycete isolated from the biofilm of the red alga Chondrus crispus.</title>
        <authorList>
            <person name="Vitorino I."/>
            <person name="Albuquerque L."/>
            <person name="Wiegand S."/>
            <person name="Kallscheuer N."/>
            <person name="da Costa M.S."/>
            <person name="Lobo-da-Cunha A."/>
            <person name="Jogler C."/>
            <person name="Lage O.M."/>
        </authorList>
    </citation>
    <scope>NUCLEOTIDE SEQUENCE [LARGE SCALE GENOMIC DNA]</scope>
    <source>
        <strain evidence="2 3">LzC2</strain>
    </source>
</reference>
<comment type="caution">
    <text evidence="2">The sequence shown here is derived from an EMBL/GenBank/DDBJ whole genome shotgun (WGS) entry which is preliminary data.</text>
</comment>
<dbReference type="PANTHER" id="PTHR10093">
    <property type="entry name" value="IRON-SULFUR CLUSTER ASSEMBLY ENZYME NIFU HOMOLOG"/>
    <property type="match status" value="1"/>
</dbReference>
<protein>
    <recommendedName>
        <fullName evidence="1">NIF system FeS cluster assembly NifU N-terminal domain-containing protein</fullName>
    </recommendedName>
</protein>
<dbReference type="Proteomes" id="UP000609651">
    <property type="component" value="Unassembled WGS sequence"/>
</dbReference>
<gene>
    <name evidence="2" type="ORF">LzC2_22870</name>
</gene>
<dbReference type="RefSeq" id="WP_171187001.1">
    <property type="nucleotide sequence ID" value="NZ_WTPX01000066.1"/>
</dbReference>
<dbReference type="Gene3D" id="3.90.1010.10">
    <property type="match status" value="1"/>
</dbReference>
<evidence type="ECO:0000313" key="3">
    <source>
        <dbReference type="Proteomes" id="UP000609651"/>
    </source>
</evidence>
<accession>A0ABX1VHG5</accession>
<dbReference type="InterPro" id="IPR002871">
    <property type="entry name" value="NIF_FeS_clus_asmbl_NifU_N"/>
</dbReference>
<feature type="domain" description="NIF system FeS cluster assembly NifU N-terminal" evidence="1">
    <location>
        <begin position="12"/>
        <end position="125"/>
    </location>
</feature>
<dbReference type="CDD" id="cd06664">
    <property type="entry name" value="IscU_like"/>
    <property type="match status" value="1"/>
</dbReference>
<organism evidence="2 3">
    <name type="scientific">Alienimonas chondri</name>
    <dbReference type="NCBI Taxonomy" id="2681879"/>
    <lineage>
        <taxon>Bacteria</taxon>
        <taxon>Pseudomonadati</taxon>
        <taxon>Planctomycetota</taxon>
        <taxon>Planctomycetia</taxon>
        <taxon>Planctomycetales</taxon>
        <taxon>Planctomycetaceae</taxon>
        <taxon>Alienimonas</taxon>
    </lineage>
</organism>
<dbReference type="SUPFAM" id="SSF82649">
    <property type="entry name" value="SufE/NifU"/>
    <property type="match status" value="1"/>
</dbReference>
<name>A0ABX1VHG5_9PLAN</name>
<sequence>MFDHATNAEDVQDLLLDHEESPRNRGRAIDATHTAVRRHPLCGDEVAVTVRVKDGRATEVRWEGRGCVLCRASASLTCEAAEGRPVAELSATDDAELVHCLGLPLSPAKRICATLPLTALRAALAIRKHFPPEPESSSASSCAPS</sequence>